<sequence length="247" mass="28469">MGITPGSDIMSMNINWGLVYELPNDTRPLLDIYKPAAKRRNRRDLYGRVEKILTVMGYDGRSCVLRSLCEAEHKLIHKEDSLTHKILNLIFHLMGLTPGIDLFSLNINWGLSWDLPNDTAPLLDAYKPAQKRRNRRELYGKVEKVLTSMGYDGRSCVLRSLCEAEHRFLEVEDSLGHNILSLIFRFPQETLLKNEPEIHHTYHYASQFGRSQDNVIDYSQNILDKCSETFKCPFSLIDLALGYYSLS</sequence>
<evidence type="ECO:0000313" key="1">
    <source>
        <dbReference type="EMBL" id="CAG9772595.1"/>
    </source>
</evidence>
<organism evidence="1 2">
    <name type="scientific">Ceutorhynchus assimilis</name>
    <name type="common">cabbage seed weevil</name>
    <dbReference type="NCBI Taxonomy" id="467358"/>
    <lineage>
        <taxon>Eukaryota</taxon>
        <taxon>Metazoa</taxon>
        <taxon>Ecdysozoa</taxon>
        <taxon>Arthropoda</taxon>
        <taxon>Hexapoda</taxon>
        <taxon>Insecta</taxon>
        <taxon>Pterygota</taxon>
        <taxon>Neoptera</taxon>
        <taxon>Endopterygota</taxon>
        <taxon>Coleoptera</taxon>
        <taxon>Polyphaga</taxon>
        <taxon>Cucujiformia</taxon>
        <taxon>Curculionidae</taxon>
        <taxon>Ceutorhynchinae</taxon>
        <taxon>Ceutorhynchus</taxon>
    </lineage>
</organism>
<dbReference type="OrthoDB" id="8185446at2759"/>
<dbReference type="InterPro" id="IPR006631">
    <property type="entry name" value="DM4_12"/>
</dbReference>
<accession>A0A9N9MVY3</accession>
<gene>
    <name evidence="1" type="ORF">CEUTPL_LOCUS13001</name>
</gene>
<dbReference type="AlphaFoldDB" id="A0A9N9MVY3"/>
<name>A0A9N9MVY3_9CUCU</name>
<dbReference type="Pfam" id="PF07841">
    <property type="entry name" value="DM4_12"/>
    <property type="match status" value="2"/>
</dbReference>
<dbReference type="SMART" id="SM00718">
    <property type="entry name" value="DM4_12"/>
    <property type="match status" value="2"/>
</dbReference>
<dbReference type="PANTHER" id="PTHR21398">
    <property type="entry name" value="AGAP007094-PA"/>
    <property type="match status" value="1"/>
</dbReference>
<keyword evidence="2" id="KW-1185">Reference proteome</keyword>
<evidence type="ECO:0000313" key="2">
    <source>
        <dbReference type="Proteomes" id="UP001152799"/>
    </source>
</evidence>
<dbReference type="PANTHER" id="PTHR21398:SF7">
    <property type="entry name" value="LP19941P"/>
    <property type="match status" value="1"/>
</dbReference>
<reference evidence="1" key="1">
    <citation type="submission" date="2022-01" db="EMBL/GenBank/DDBJ databases">
        <authorList>
            <person name="King R."/>
        </authorList>
    </citation>
    <scope>NUCLEOTIDE SEQUENCE</scope>
</reference>
<dbReference type="EMBL" id="OU892284">
    <property type="protein sequence ID" value="CAG9772595.1"/>
    <property type="molecule type" value="Genomic_DNA"/>
</dbReference>
<dbReference type="Proteomes" id="UP001152799">
    <property type="component" value="Chromosome 8"/>
</dbReference>
<protein>
    <submittedName>
        <fullName evidence="1">Uncharacterized protein</fullName>
    </submittedName>
</protein>
<proteinExistence type="predicted"/>